<keyword evidence="6" id="KW-0418">Kinase</keyword>
<keyword evidence="15" id="KW-1185">Reference proteome</keyword>
<dbReference type="EMBL" id="AZRA01000104">
    <property type="protein sequence ID" value="KDB50942.1"/>
    <property type="molecule type" value="Genomic_DNA"/>
</dbReference>
<dbReference type="Pfam" id="PF01584">
    <property type="entry name" value="CheW"/>
    <property type="match status" value="1"/>
</dbReference>
<dbReference type="InterPro" id="IPR037006">
    <property type="entry name" value="CheA-like_homodim_sf"/>
</dbReference>
<dbReference type="PATRIC" id="fig|1286631.3.peg.3368"/>
<feature type="region of interest" description="Disordered" evidence="10">
    <location>
        <begin position="365"/>
        <end position="422"/>
    </location>
</feature>
<dbReference type="InterPro" id="IPR036097">
    <property type="entry name" value="HisK_dim/P_sf"/>
</dbReference>
<dbReference type="SUPFAM" id="SSF47226">
    <property type="entry name" value="Histidine-containing phosphotransfer domain, HPT domain"/>
    <property type="match status" value="1"/>
</dbReference>
<dbReference type="InterPro" id="IPR036061">
    <property type="entry name" value="CheW-like_dom_sf"/>
</dbReference>
<dbReference type="GO" id="GO:0006935">
    <property type="term" value="P:chemotaxis"/>
    <property type="evidence" value="ECO:0007669"/>
    <property type="project" value="InterPro"/>
</dbReference>
<evidence type="ECO:0000256" key="7">
    <source>
        <dbReference type="ARBA" id="ARBA00023012"/>
    </source>
</evidence>
<comment type="caution">
    <text evidence="14">The sequence shown here is derived from an EMBL/GenBank/DDBJ whole genome shotgun (WGS) entry which is preliminary data.</text>
</comment>
<dbReference type="Proteomes" id="UP000026714">
    <property type="component" value="Unassembled WGS sequence"/>
</dbReference>
<feature type="compositionally biased region" description="Low complexity" evidence="10">
    <location>
        <begin position="130"/>
        <end position="141"/>
    </location>
</feature>
<dbReference type="SMART" id="SM00073">
    <property type="entry name" value="HPT"/>
    <property type="match status" value="1"/>
</dbReference>
<dbReference type="AlphaFoldDB" id="A0A059KHK1"/>
<dbReference type="GO" id="GO:0000155">
    <property type="term" value="F:phosphorelay sensor kinase activity"/>
    <property type="evidence" value="ECO:0007669"/>
    <property type="project" value="InterPro"/>
</dbReference>
<dbReference type="PANTHER" id="PTHR43395:SF1">
    <property type="entry name" value="CHEMOTAXIS PROTEIN CHEA"/>
    <property type="match status" value="1"/>
</dbReference>
<dbReference type="Pfam" id="PF01627">
    <property type="entry name" value="Hpt"/>
    <property type="match status" value="1"/>
</dbReference>
<dbReference type="InterPro" id="IPR051315">
    <property type="entry name" value="Bact_Chemotaxis_CheA"/>
</dbReference>
<dbReference type="SMART" id="SM01231">
    <property type="entry name" value="H-kinase_dim"/>
    <property type="match status" value="1"/>
</dbReference>
<feature type="domain" description="HPt" evidence="13">
    <location>
        <begin position="1"/>
        <end position="103"/>
    </location>
</feature>
<dbReference type="InterPro" id="IPR036890">
    <property type="entry name" value="HATPase_C_sf"/>
</dbReference>
<dbReference type="Pfam" id="PF02895">
    <property type="entry name" value="H-kinase_dim"/>
    <property type="match status" value="1"/>
</dbReference>
<feature type="domain" description="Histidine kinase" evidence="11">
    <location>
        <begin position="431"/>
        <end position="676"/>
    </location>
</feature>
<feature type="domain" description="CheW-like" evidence="12">
    <location>
        <begin position="678"/>
        <end position="809"/>
    </location>
</feature>
<dbReference type="FunFam" id="3.30.565.10:FF:000016">
    <property type="entry name" value="Chemotaxis protein CheA, putative"/>
    <property type="match status" value="1"/>
</dbReference>
<dbReference type="PRINTS" id="PR00344">
    <property type="entry name" value="BCTRLSENSOR"/>
</dbReference>
<dbReference type="Pfam" id="PF02518">
    <property type="entry name" value="HATPase_c"/>
    <property type="match status" value="1"/>
</dbReference>
<dbReference type="Gene3D" id="3.30.565.10">
    <property type="entry name" value="Histidine kinase-like ATPase, C-terminal domain"/>
    <property type="match status" value="1"/>
</dbReference>
<feature type="modified residue" description="Phosphohistidine" evidence="9">
    <location>
        <position position="46"/>
    </location>
</feature>
<evidence type="ECO:0000256" key="1">
    <source>
        <dbReference type="ARBA" id="ARBA00000085"/>
    </source>
</evidence>
<comment type="function">
    <text evidence="8">Involved in the transmission of sensory signals from the chemoreceptors to the flagellar motors. CheA is autophosphorylated; it can transfer its phosphate group to either CheB or CheY.</text>
</comment>
<dbReference type="Gene3D" id="1.20.120.160">
    <property type="entry name" value="HPT domain"/>
    <property type="match status" value="1"/>
</dbReference>
<evidence type="ECO:0000259" key="11">
    <source>
        <dbReference type="PROSITE" id="PS50109"/>
    </source>
</evidence>
<evidence type="ECO:0000256" key="4">
    <source>
        <dbReference type="ARBA" id="ARBA00022553"/>
    </source>
</evidence>
<feature type="region of interest" description="Disordered" evidence="10">
    <location>
        <begin position="130"/>
        <end position="158"/>
    </location>
</feature>
<dbReference type="InterPro" id="IPR004358">
    <property type="entry name" value="Sig_transdc_His_kin-like_C"/>
</dbReference>
<evidence type="ECO:0000256" key="5">
    <source>
        <dbReference type="ARBA" id="ARBA00022679"/>
    </source>
</evidence>
<evidence type="ECO:0000256" key="2">
    <source>
        <dbReference type="ARBA" id="ARBA00012438"/>
    </source>
</evidence>
<dbReference type="SMART" id="SM00260">
    <property type="entry name" value="CheW"/>
    <property type="match status" value="1"/>
</dbReference>
<dbReference type="PROSITE" id="PS50851">
    <property type="entry name" value="CHEW"/>
    <property type="match status" value="1"/>
</dbReference>
<reference evidence="14 15" key="1">
    <citation type="journal article" date="2014" name="FEMS Microbiol. Ecol.">
        <title>Sphaerotilus natans encrusted with nanoball-shaped Fe(III) oxide minerals formed by nitrate-reducing mixotrophic Fe(II) oxidation.</title>
        <authorList>
            <person name="Park S."/>
            <person name="Kim D.H."/>
            <person name="Lee J.H."/>
            <person name="Hur H.G."/>
        </authorList>
    </citation>
    <scope>NUCLEOTIDE SEQUENCE [LARGE SCALE GENOMIC DNA]</scope>
    <source>
        <strain evidence="14 15">DSM 6575</strain>
    </source>
</reference>
<dbReference type="InterPro" id="IPR008207">
    <property type="entry name" value="Sig_transdc_His_kin_Hpt_dom"/>
</dbReference>
<gene>
    <name evidence="14" type="ORF">X805_34480</name>
</gene>
<dbReference type="Gene3D" id="2.30.30.40">
    <property type="entry name" value="SH3 Domains"/>
    <property type="match status" value="1"/>
</dbReference>
<protein>
    <recommendedName>
        <fullName evidence="3">Chemotaxis protein CheA</fullName>
        <ecNumber evidence="2">2.7.13.3</ecNumber>
    </recommendedName>
</protein>
<evidence type="ECO:0000313" key="14">
    <source>
        <dbReference type="EMBL" id="KDB50942.1"/>
    </source>
</evidence>
<evidence type="ECO:0000259" key="13">
    <source>
        <dbReference type="PROSITE" id="PS50894"/>
    </source>
</evidence>
<dbReference type="RefSeq" id="WP_037484618.1">
    <property type="nucleotide sequence ID" value="NZ_AZRA01000104.1"/>
</dbReference>
<keyword evidence="7" id="KW-0902">Two-component regulatory system</keyword>
<dbReference type="SMART" id="SM00387">
    <property type="entry name" value="HATPase_c"/>
    <property type="match status" value="1"/>
</dbReference>
<dbReference type="InterPro" id="IPR004105">
    <property type="entry name" value="CheA-like_dim"/>
</dbReference>
<evidence type="ECO:0000256" key="3">
    <source>
        <dbReference type="ARBA" id="ARBA00021495"/>
    </source>
</evidence>
<dbReference type="EC" id="2.7.13.3" evidence="2"/>
<dbReference type="InterPro" id="IPR036641">
    <property type="entry name" value="HPT_dom_sf"/>
</dbReference>
<keyword evidence="5" id="KW-0808">Transferase</keyword>
<dbReference type="CDD" id="cd16916">
    <property type="entry name" value="HATPase_CheA-like"/>
    <property type="match status" value="1"/>
</dbReference>
<evidence type="ECO:0000256" key="8">
    <source>
        <dbReference type="ARBA" id="ARBA00035100"/>
    </source>
</evidence>
<dbReference type="SUPFAM" id="SSF50341">
    <property type="entry name" value="CheW-like"/>
    <property type="match status" value="1"/>
</dbReference>
<dbReference type="PROSITE" id="PS50109">
    <property type="entry name" value="HIS_KIN"/>
    <property type="match status" value="1"/>
</dbReference>
<dbReference type="InterPro" id="IPR003594">
    <property type="entry name" value="HATPase_dom"/>
</dbReference>
<accession>A0A059KHK1</accession>
<organism evidence="14 15">
    <name type="scientific">Sphaerotilus natans subsp. natans DSM 6575</name>
    <dbReference type="NCBI Taxonomy" id="1286631"/>
    <lineage>
        <taxon>Bacteria</taxon>
        <taxon>Pseudomonadati</taxon>
        <taxon>Pseudomonadota</taxon>
        <taxon>Betaproteobacteria</taxon>
        <taxon>Burkholderiales</taxon>
        <taxon>Sphaerotilaceae</taxon>
        <taxon>Sphaerotilus</taxon>
    </lineage>
</organism>
<keyword evidence="4 9" id="KW-0597">Phosphoprotein</keyword>
<dbReference type="InterPro" id="IPR002545">
    <property type="entry name" value="CheW-lke_dom"/>
</dbReference>
<dbReference type="GO" id="GO:0005737">
    <property type="term" value="C:cytoplasm"/>
    <property type="evidence" value="ECO:0007669"/>
    <property type="project" value="InterPro"/>
</dbReference>
<evidence type="ECO:0000256" key="9">
    <source>
        <dbReference type="PROSITE-ProRule" id="PRU00110"/>
    </source>
</evidence>
<dbReference type="PANTHER" id="PTHR43395">
    <property type="entry name" value="SENSOR HISTIDINE KINASE CHEA"/>
    <property type="match status" value="1"/>
</dbReference>
<evidence type="ECO:0000259" key="12">
    <source>
        <dbReference type="PROSITE" id="PS50851"/>
    </source>
</evidence>
<dbReference type="InterPro" id="IPR005467">
    <property type="entry name" value="His_kinase_dom"/>
</dbReference>
<dbReference type="Gene3D" id="1.10.287.560">
    <property type="entry name" value="Histidine kinase CheA-like, homodimeric domain"/>
    <property type="match status" value="1"/>
</dbReference>
<dbReference type="CDD" id="cd00088">
    <property type="entry name" value="HPT"/>
    <property type="match status" value="1"/>
</dbReference>
<evidence type="ECO:0000256" key="6">
    <source>
        <dbReference type="ARBA" id="ARBA00022777"/>
    </source>
</evidence>
<dbReference type="eggNOG" id="COG0643">
    <property type="taxonomic scope" value="Bacteria"/>
</dbReference>
<proteinExistence type="predicted"/>
<dbReference type="PROSITE" id="PS50894">
    <property type="entry name" value="HPT"/>
    <property type="match status" value="1"/>
</dbReference>
<evidence type="ECO:0000313" key="15">
    <source>
        <dbReference type="Proteomes" id="UP000026714"/>
    </source>
</evidence>
<dbReference type="SUPFAM" id="SSF55874">
    <property type="entry name" value="ATPase domain of HSP90 chaperone/DNA topoisomerase II/histidine kinase"/>
    <property type="match status" value="1"/>
</dbReference>
<comment type="catalytic activity">
    <reaction evidence="1">
        <text>ATP + protein L-histidine = ADP + protein N-phospho-L-histidine.</text>
        <dbReference type="EC" id="2.7.13.3"/>
    </reaction>
</comment>
<name>A0A059KHK1_9BURK</name>
<dbReference type="STRING" id="34103.SAMN05421778_106127"/>
<evidence type="ECO:0000256" key="10">
    <source>
        <dbReference type="SAM" id="MobiDB-lite"/>
    </source>
</evidence>
<sequence length="809" mass="87227">MNSTELLEQFIFEARECLERIGQRLLDVEKSPDDTELLNDLFRQVHTLKGNCGLFEFKALERVVHAGEDLLDRVRNGQLTYGPAIADTLLESMDFTAELIDTIASQGQLPAHADERAGPIAQRLRQHMGMPAAPAAPSAGSLAVQPRNADASIPSPAPLPAWTARIPEAARQAGRIAVRYQPEPDCFFKGEDPWHHARLTPALRHLSVEARQPWPTTDDFDCYACNLDLVILSDATQAEVAAHFRYVPEQIELLEMPAPAGAPVMPVAPMVRSEADGSRDAAPSIDAADEHEALMLRRLQQIWDDQCRLLGRAGVAAGTVAATRATLQNLLSCIDDEAARSAHAALALLPPGPAPLLQWARQHRPGCAAAGQADQPPLTASGGTSSEPAVGSPTAQIVPRGSAGQGGQASDEPGSPERGQKVLKVSQDKIDRLMELIGEMVVAKNALPYLATRAETVFQQRELAREIKAQYSVINRIAEDMQHAIMQVRMLPVGIIFQRFGRLVRDIGKKLGKDVSLVVEGEETEADKNVIESLADPLIHILRNSLDHGLETPDVRVASGKPPQGVLRVSARQEGDRVVLTISDDGAGIDTERVRAKAVERGLIPADRASSLSDVEAVQLVFLPGFSTAESISDLSGRGVGMDVVRTAVERINGQVELESERGRGTMVRLTLPLSMAVTNVMMIEAGGRHFGVPMDLIVETVRVPAEEIHHFKRSQTTVLRGRIVPLRALSEMLGMDQPPLPNSDGELAVLVVRLGSESIGLLVDNFHGTSDIILKPLEGVLAGITGFAGTALMGDGSVLMILNPKELV</sequence>
<dbReference type="SUPFAM" id="SSF47384">
    <property type="entry name" value="Homodimeric domain of signal transducing histidine kinase"/>
    <property type="match status" value="1"/>
</dbReference>